<proteinExistence type="predicted"/>
<accession>A0ABU5VV43</accession>
<evidence type="ECO:0000313" key="2">
    <source>
        <dbReference type="EMBL" id="MEA9356914.1"/>
    </source>
</evidence>
<keyword evidence="3" id="KW-1185">Reference proteome</keyword>
<evidence type="ECO:0000256" key="1">
    <source>
        <dbReference type="SAM" id="MobiDB-lite"/>
    </source>
</evidence>
<dbReference type="RefSeq" id="WP_323576808.1">
    <property type="nucleotide sequence ID" value="NZ_JAYGJQ010000002.1"/>
</dbReference>
<protein>
    <submittedName>
        <fullName evidence="2">Uncharacterized protein</fullName>
    </submittedName>
</protein>
<gene>
    <name evidence="2" type="ORF">SHI21_11885</name>
</gene>
<dbReference type="EMBL" id="JAYGJQ010000002">
    <property type="protein sequence ID" value="MEA9356914.1"/>
    <property type="molecule type" value="Genomic_DNA"/>
</dbReference>
<organism evidence="2 3">
    <name type="scientific">Bacteriovorax antarcticus</name>
    <dbReference type="NCBI Taxonomy" id="3088717"/>
    <lineage>
        <taxon>Bacteria</taxon>
        <taxon>Pseudomonadati</taxon>
        <taxon>Bdellovibrionota</taxon>
        <taxon>Bacteriovoracia</taxon>
        <taxon>Bacteriovoracales</taxon>
        <taxon>Bacteriovoracaceae</taxon>
        <taxon>Bacteriovorax</taxon>
    </lineage>
</organism>
<dbReference type="Proteomes" id="UP001302274">
    <property type="component" value="Unassembled WGS sequence"/>
</dbReference>
<name>A0ABU5VV43_9BACT</name>
<comment type="caution">
    <text evidence="2">The sequence shown here is derived from an EMBL/GenBank/DDBJ whole genome shotgun (WGS) entry which is preliminary data.</text>
</comment>
<sequence length="531" mass="58215">MKMTNALTTFTLLTTLCFSSLVKSDDVVVPVVAKPSILQEGTQRELTAGQIAELLPWAKNSKVFLNDLLSSVQGLTSVDKLERFEDGIKSIVGESAPKNSELLMRYILNRALVVNDLLKSEMNADEVGTIDTKLRVLTLSIKMAITYYDTDMDTLNKKTTAPFIEFGIQYFNFLSELNKSIFDASASYNIQRTALEWLQWDLYRDLNNQQMASQIVKINNSLKIYPVKRMSDTQYISGIRQMKLLSQSLDLNNFSTKKVSSNNDYSRNDSDSDSDSSSNNNSPKDGAANQANLISQCGSSFSDAAYRSSCVADGIAYNLDVKLIQLCGNTLSTNSSRYDCLTNIRGKTATMYNVKAYKNCGSSFSDNAYRLVCMEAYNTYSMPTEDIAACGADLSTNDSRYSCLIEVGKQKKQGNSVRTINACGSALSDNAYRISCITNAVTTQITDDEISVCGSSLSTNDSRLGCMYTLSKNRNTNSKSIVKACGSAMSDNAYRNACIDTATSKNTNSSNINACGAMGTNDARMSCLYGL</sequence>
<reference evidence="2 3" key="1">
    <citation type="submission" date="2023-11" db="EMBL/GenBank/DDBJ databases">
        <title>A Novel Polar Bacteriovorax (B. antarcticus) Isolated from the Biocrust in Antarctica.</title>
        <authorList>
            <person name="Mun W."/>
            <person name="Choi S.Y."/>
            <person name="Mitchell R.J."/>
        </authorList>
    </citation>
    <scope>NUCLEOTIDE SEQUENCE [LARGE SCALE GENOMIC DNA]</scope>
    <source>
        <strain evidence="2 3">PP10</strain>
    </source>
</reference>
<feature type="region of interest" description="Disordered" evidence="1">
    <location>
        <begin position="258"/>
        <end position="285"/>
    </location>
</feature>
<evidence type="ECO:0000313" key="3">
    <source>
        <dbReference type="Proteomes" id="UP001302274"/>
    </source>
</evidence>